<organism evidence="14 15">
    <name type="scientific">Bradyrhizobium jicamae</name>
    <dbReference type="NCBI Taxonomy" id="280332"/>
    <lineage>
        <taxon>Bacteria</taxon>
        <taxon>Pseudomonadati</taxon>
        <taxon>Pseudomonadota</taxon>
        <taxon>Alphaproteobacteria</taxon>
        <taxon>Hyphomicrobiales</taxon>
        <taxon>Nitrobacteraceae</taxon>
        <taxon>Bradyrhizobium</taxon>
    </lineage>
</organism>
<dbReference type="PANTHER" id="PTHR42743:SF11">
    <property type="entry name" value="AMINODEOXYCHORISMATE LYASE"/>
    <property type="match status" value="1"/>
</dbReference>
<evidence type="ECO:0000256" key="12">
    <source>
        <dbReference type="ARBA" id="ARBA00048798"/>
    </source>
</evidence>
<evidence type="ECO:0000313" key="15">
    <source>
        <dbReference type="Proteomes" id="UP000050863"/>
    </source>
</evidence>
<comment type="cofactor">
    <cofactor evidence="1">
        <name>pyridoxal 5'-phosphate</name>
        <dbReference type="ChEBI" id="CHEBI:597326"/>
    </cofactor>
</comment>
<name>A0A0R3L932_9BRAD</name>
<dbReference type="AlphaFoldDB" id="A0A0R3L932"/>
<dbReference type="OrthoDB" id="9805628at2"/>
<comment type="caution">
    <text evidence="14">The sequence shown here is derived from an EMBL/GenBank/DDBJ whole genome shotgun (WGS) entry which is preliminary data.</text>
</comment>
<evidence type="ECO:0000256" key="9">
    <source>
        <dbReference type="ARBA" id="ARBA00022898"/>
    </source>
</evidence>
<evidence type="ECO:0000256" key="10">
    <source>
        <dbReference type="ARBA" id="ARBA00023304"/>
    </source>
</evidence>
<proteinExistence type="inferred from homology"/>
<sequence length="304" mass="34174">MNADDELAAVKGFAFMDGRWSPLAEASVPILDRGFLRSDATYDVAHVWKGRFFRLNDHVERFQASMAGLRMTLPYSAEDIAGIMIECVRRAYLQDAFVLVACTRGLPQPGTRDPRLCRNRLYAFAQPFVWIADEQQRRDGVHMALAKTRRIPSESLDQRIKNFHWLDLTMSLFEAYDRGATISVLPDADGNITEGPGFNVFVVKDGALATPDHGMFEGITRRTVIEIAADLQLRCEVRRVHADEIHAADEIFMSTTAGGITPVTRFDGRLLGYGRPGPITTRIHDIYWQRHDDDALSTPIDYAG</sequence>
<dbReference type="STRING" id="280332.CQ12_26320"/>
<dbReference type="InterPro" id="IPR043132">
    <property type="entry name" value="BCAT-like_C"/>
</dbReference>
<evidence type="ECO:0000256" key="1">
    <source>
        <dbReference type="ARBA" id="ARBA00001933"/>
    </source>
</evidence>
<reference evidence="14 15" key="1">
    <citation type="submission" date="2014-03" db="EMBL/GenBank/DDBJ databases">
        <title>Bradyrhizobium valentinum sp. nov., isolated from effective nodules of Lupinus mariae-josephae, a lupine endemic of basic-lime soils in Eastern Spain.</title>
        <authorList>
            <person name="Duran D."/>
            <person name="Rey L."/>
            <person name="Navarro A."/>
            <person name="Busquets A."/>
            <person name="Imperial J."/>
            <person name="Ruiz-Argueso T."/>
        </authorList>
    </citation>
    <scope>NUCLEOTIDE SEQUENCE [LARGE SCALE GENOMIC DNA]</scope>
    <source>
        <strain evidence="14 15">PAC68</strain>
    </source>
</reference>
<comment type="similarity">
    <text evidence="6">Belongs to the class-IV pyridoxal-phosphate-dependent aminotransferase family.</text>
</comment>
<evidence type="ECO:0000256" key="4">
    <source>
        <dbReference type="ARBA" id="ARBA00004931"/>
    </source>
</evidence>
<comment type="pathway">
    <text evidence="5">Amino-acid biosynthesis; L-leucine biosynthesis; L-leucine from 3-methyl-2-oxobutanoate: step 4/4.</text>
</comment>
<dbReference type="InterPro" id="IPR050571">
    <property type="entry name" value="Class-IV_PLP-Dep_Aminotrnsfr"/>
</dbReference>
<evidence type="ECO:0000256" key="6">
    <source>
        <dbReference type="ARBA" id="ARBA00009320"/>
    </source>
</evidence>
<comment type="catalytic activity">
    <reaction evidence="12">
        <text>L-isoleucine + 2-oxoglutarate = (S)-3-methyl-2-oxopentanoate + L-glutamate</text>
        <dbReference type="Rhea" id="RHEA:24801"/>
        <dbReference type="ChEBI" id="CHEBI:16810"/>
        <dbReference type="ChEBI" id="CHEBI:29985"/>
        <dbReference type="ChEBI" id="CHEBI:35146"/>
        <dbReference type="ChEBI" id="CHEBI:58045"/>
        <dbReference type="EC" id="2.6.1.42"/>
    </reaction>
</comment>
<dbReference type="Pfam" id="PF01063">
    <property type="entry name" value="Aminotran_4"/>
    <property type="match status" value="1"/>
</dbReference>
<evidence type="ECO:0000256" key="2">
    <source>
        <dbReference type="ARBA" id="ARBA00003109"/>
    </source>
</evidence>
<dbReference type="InterPro" id="IPR001544">
    <property type="entry name" value="Aminotrans_IV"/>
</dbReference>
<evidence type="ECO:0000313" key="14">
    <source>
        <dbReference type="EMBL" id="KRR01334.1"/>
    </source>
</evidence>
<protein>
    <recommendedName>
        <fullName evidence="8">Probable branched-chain-amino-acid aminotransferase</fullName>
        <ecNumber evidence="7">2.6.1.42</ecNumber>
    </recommendedName>
</protein>
<dbReference type="GO" id="GO:0008652">
    <property type="term" value="P:amino acid biosynthetic process"/>
    <property type="evidence" value="ECO:0007669"/>
    <property type="project" value="UniProtKB-ARBA"/>
</dbReference>
<evidence type="ECO:0000256" key="8">
    <source>
        <dbReference type="ARBA" id="ARBA00014472"/>
    </source>
</evidence>
<evidence type="ECO:0000256" key="5">
    <source>
        <dbReference type="ARBA" id="ARBA00005072"/>
    </source>
</evidence>
<comment type="function">
    <text evidence="2">Acts on leucine, isoleucine and valine.</text>
</comment>
<dbReference type="PANTHER" id="PTHR42743">
    <property type="entry name" value="AMINO-ACID AMINOTRANSFERASE"/>
    <property type="match status" value="1"/>
</dbReference>
<dbReference type="Proteomes" id="UP000050863">
    <property type="component" value="Unassembled WGS sequence"/>
</dbReference>
<comment type="pathway">
    <text evidence="4">Amino-acid biosynthesis; L-valine biosynthesis; L-valine from pyruvate: step 4/4.</text>
</comment>
<evidence type="ECO:0000256" key="7">
    <source>
        <dbReference type="ARBA" id="ARBA00013053"/>
    </source>
</evidence>
<dbReference type="RefSeq" id="WP_057838547.1">
    <property type="nucleotide sequence ID" value="NZ_LLXZ01000166.1"/>
</dbReference>
<dbReference type="SUPFAM" id="SSF56752">
    <property type="entry name" value="D-aminoacid aminotransferase-like PLP-dependent enzymes"/>
    <property type="match status" value="1"/>
</dbReference>
<keyword evidence="14" id="KW-0808">Transferase</keyword>
<evidence type="ECO:0000256" key="13">
    <source>
        <dbReference type="ARBA" id="ARBA00049229"/>
    </source>
</evidence>
<gene>
    <name evidence="14" type="ORF">CQ12_26320</name>
</gene>
<dbReference type="EC" id="2.6.1.42" evidence="7"/>
<accession>A0A0R3L932</accession>
<dbReference type="GO" id="GO:0004084">
    <property type="term" value="F:branched-chain-amino-acid transaminase activity"/>
    <property type="evidence" value="ECO:0007669"/>
    <property type="project" value="UniProtKB-EC"/>
</dbReference>
<dbReference type="GO" id="GO:0009082">
    <property type="term" value="P:branched-chain amino acid biosynthetic process"/>
    <property type="evidence" value="ECO:0007669"/>
    <property type="project" value="UniProtKB-KW"/>
</dbReference>
<comment type="catalytic activity">
    <reaction evidence="11">
        <text>L-valine + 2-oxoglutarate = 3-methyl-2-oxobutanoate + L-glutamate</text>
        <dbReference type="Rhea" id="RHEA:24813"/>
        <dbReference type="ChEBI" id="CHEBI:11851"/>
        <dbReference type="ChEBI" id="CHEBI:16810"/>
        <dbReference type="ChEBI" id="CHEBI:29985"/>
        <dbReference type="ChEBI" id="CHEBI:57762"/>
        <dbReference type="EC" id="2.6.1.42"/>
    </reaction>
</comment>
<keyword evidence="15" id="KW-1185">Reference proteome</keyword>
<dbReference type="FunFam" id="3.20.10.10:FF:000002">
    <property type="entry name" value="D-alanine aminotransferase"/>
    <property type="match status" value="1"/>
</dbReference>
<dbReference type="InterPro" id="IPR043131">
    <property type="entry name" value="BCAT-like_N"/>
</dbReference>
<keyword evidence="9" id="KW-0663">Pyridoxal phosphate</keyword>
<keyword evidence="10" id="KW-0028">Amino-acid biosynthesis</keyword>
<keyword evidence="10" id="KW-0100">Branched-chain amino acid biosynthesis</keyword>
<dbReference type="Gene3D" id="3.30.470.10">
    <property type="match status" value="1"/>
</dbReference>
<evidence type="ECO:0000256" key="11">
    <source>
        <dbReference type="ARBA" id="ARBA00048212"/>
    </source>
</evidence>
<comment type="catalytic activity">
    <reaction evidence="13">
        <text>L-leucine + 2-oxoglutarate = 4-methyl-2-oxopentanoate + L-glutamate</text>
        <dbReference type="Rhea" id="RHEA:18321"/>
        <dbReference type="ChEBI" id="CHEBI:16810"/>
        <dbReference type="ChEBI" id="CHEBI:17865"/>
        <dbReference type="ChEBI" id="CHEBI:29985"/>
        <dbReference type="ChEBI" id="CHEBI:57427"/>
        <dbReference type="EC" id="2.6.1.42"/>
    </reaction>
</comment>
<dbReference type="Gene3D" id="3.20.10.10">
    <property type="entry name" value="D-amino Acid Aminotransferase, subunit A, domain 2"/>
    <property type="match status" value="1"/>
</dbReference>
<comment type="pathway">
    <text evidence="3">Amino-acid biosynthesis; L-isoleucine biosynthesis; L-isoleucine from 2-oxobutanoate: step 4/4.</text>
</comment>
<dbReference type="InterPro" id="IPR036038">
    <property type="entry name" value="Aminotransferase-like"/>
</dbReference>
<evidence type="ECO:0000256" key="3">
    <source>
        <dbReference type="ARBA" id="ARBA00004824"/>
    </source>
</evidence>
<dbReference type="EMBL" id="LLXZ01000166">
    <property type="protein sequence ID" value="KRR01334.1"/>
    <property type="molecule type" value="Genomic_DNA"/>
</dbReference>